<dbReference type="InterPro" id="IPR049945">
    <property type="entry name" value="AAA_22"/>
</dbReference>
<dbReference type="SMART" id="SM00382">
    <property type="entry name" value="AAA"/>
    <property type="match status" value="1"/>
</dbReference>
<dbReference type="Pfam" id="PF13401">
    <property type="entry name" value="AAA_22"/>
    <property type="match status" value="1"/>
</dbReference>
<organism evidence="3 4">
    <name type="scientific">Sulfurifustis variabilis</name>
    <dbReference type="NCBI Taxonomy" id="1675686"/>
    <lineage>
        <taxon>Bacteria</taxon>
        <taxon>Pseudomonadati</taxon>
        <taxon>Pseudomonadota</taxon>
        <taxon>Gammaproteobacteria</taxon>
        <taxon>Acidiferrobacterales</taxon>
        <taxon>Acidiferrobacteraceae</taxon>
        <taxon>Sulfurifustis</taxon>
    </lineage>
</organism>
<dbReference type="InterPro" id="IPR052026">
    <property type="entry name" value="ExeA_AAA_ATPase_DNA-bind"/>
</dbReference>
<protein>
    <submittedName>
        <fullName evidence="3">General secretion pathway protein</fullName>
    </submittedName>
</protein>
<dbReference type="GO" id="GO:0016887">
    <property type="term" value="F:ATP hydrolysis activity"/>
    <property type="evidence" value="ECO:0007669"/>
    <property type="project" value="InterPro"/>
</dbReference>
<evidence type="ECO:0000313" key="4">
    <source>
        <dbReference type="Proteomes" id="UP000218899"/>
    </source>
</evidence>
<sequence>MYESYYGFREKPFSLLPDPAFLYMSDKHRMALTMLQYGLMNQAGFTVITGEIGSGKTTLIRRLLEEVDDWTTIGLVSNTHRNFGELLQWVLLAFGLEFREKKKVELYATLADFIVKEYSQDRRTVLIIDEAQNLSPEALEELRMLSNVNADKDQVLQLVLVGQPGLRDMLRRPELYQFAQRIAVDYNLRTLNLEETWGYVRHRLRVAGGDQNLFDTRACAAVYYYTRGTPRLINVLCDTALVYGFAEQKNRIDADIVCEVVREKTRGGIFTIRENRAEGEEDERPDRERGAAQMDSKDM</sequence>
<dbReference type="SUPFAM" id="SSF52540">
    <property type="entry name" value="P-loop containing nucleoside triphosphate hydrolases"/>
    <property type="match status" value="1"/>
</dbReference>
<accession>A0A1B4V3X2</accession>
<dbReference type="PANTHER" id="PTHR35894:SF1">
    <property type="entry name" value="PHOSPHORIBULOKINASE _ URIDINE KINASE FAMILY"/>
    <property type="match status" value="1"/>
</dbReference>
<evidence type="ECO:0000259" key="2">
    <source>
        <dbReference type="SMART" id="SM00382"/>
    </source>
</evidence>
<dbReference type="Gene3D" id="3.40.50.300">
    <property type="entry name" value="P-loop containing nucleotide triphosphate hydrolases"/>
    <property type="match status" value="1"/>
</dbReference>
<evidence type="ECO:0000256" key="1">
    <source>
        <dbReference type="SAM" id="MobiDB-lite"/>
    </source>
</evidence>
<feature type="domain" description="AAA+ ATPase" evidence="2">
    <location>
        <begin position="42"/>
        <end position="189"/>
    </location>
</feature>
<dbReference type="KEGG" id="sva:SVA_1513"/>
<dbReference type="CDD" id="cd00009">
    <property type="entry name" value="AAA"/>
    <property type="match status" value="1"/>
</dbReference>
<dbReference type="AlphaFoldDB" id="A0A1B4V3X2"/>
<keyword evidence="4" id="KW-1185">Reference proteome</keyword>
<dbReference type="Proteomes" id="UP000218899">
    <property type="component" value="Chromosome"/>
</dbReference>
<feature type="region of interest" description="Disordered" evidence="1">
    <location>
        <begin position="273"/>
        <end position="299"/>
    </location>
</feature>
<gene>
    <name evidence="3" type="ORF">SVA_1513</name>
</gene>
<reference evidence="3 4" key="1">
    <citation type="submission" date="2015-08" db="EMBL/GenBank/DDBJ databases">
        <title>Complete genome sequence of Sulfurifustis variabilis.</title>
        <authorList>
            <person name="Miura A."/>
            <person name="Kojima H."/>
            <person name="Fukui M."/>
        </authorList>
    </citation>
    <scope>NUCLEOTIDE SEQUENCE [LARGE SCALE GENOMIC DNA]</scope>
    <source>
        <strain evidence="4">skN76</strain>
    </source>
</reference>
<dbReference type="OrthoDB" id="9780149at2"/>
<evidence type="ECO:0000313" key="3">
    <source>
        <dbReference type="EMBL" id="BAU48075.1"/>
    </source>
</evidence>
<proteinExistence type="predicted"/>
<name>A0A1B4V3X2_9GAMM</name>
<dbReference type="InterPro" id="IPR027417">
    <property type="entry name" value="P-loop_NTPase"/>
</dbReference>
<dbReference type="InterPro" id="IPR003593">
    <property type="entry name" value="AAA+_ATPase"/>
</dbReference>
<dbReference type="EMBL" id="AP014936">
    <property type="protein sequence ID" value="BAU48075.1"/>
    <property type="molecule type" value="Genomic_DNA"/>
</dbReference>
<dbReference type="PANTHER" id="PTHR35894">
    <property type="entry name" value="GENERAL SECRETION PATHWAY PROTEIN A-RELATED"/>
    <property type="match status" value="1"/>
</dbReference>
<dbReference type="RefSeq" id="WP_096460622.1">
    <property type="nucleotide sequence ID" value="NZ_AP014936.1"/>
</dbReference>